<feature type="compositionally biased region" description="Low complexity" evidence="1">
    <location>
        <begin position="119"/>
        <end position="143"/>
    </location>
</feature>
<reference evidence="2" key="1">
    <citation type="submission" date="2020-02" db="EMBL/GenBank/DDBJ databases">
        <authorList>
            <person name="Meier V. D."/>
        </authorList>
    </citation>
    <scope>NUCLEOTIDE SEQUENCE</scope>
    <source>
        <strain evidence="2">AVDCRST_MAG13</strain>
    </source>
</reference>
<organism evidence="2">
    <name type="scientific">uncultured Solirubrobacteraceae bacterium</name>
    <dbReference type="NCBI Taxonomy" id="1162706"/>
    <lineage>
        <taxon>Bacteria</taxon>
        <taxon>Bacillati</taxon>
        <taxon>Actinomycetota</taxon>
        <taxon>Thermoleophilia</taxon>
        <taxon>Solirubrobacterales</taxon>
        <taxon>Solirubrobacteraceae</taxon>
        <taxon>environmental samples</taxon>
    </lineage>
</organism>
<evidence type="ECO:0000256" key="1">
    <source>
        <dbReference type="SAM" id="MobiDB-lite"/>
    </source>
</evidence>
<proteinExistence type="predicted"/>
<accession>A0A6J4TIM9</accession>
<sequence length="165" mass="17736">ERVDRADRRAPGRRLGGGPAAPPRRLAGRLAVGLARRQAARCRRGALRPARPGPRRPGGGGVAAAPGPPGPLRRSRHPARPPAPPGPRRLLLRHDVQPRRVDLRRRAVRLARTLGARRPLLGRGPLAPRRGGPGPARRGAAAAAERDRRALRRQALAGRRLSRAV</sequence>
<dbReference type="EMBL" id="CADCVO010000553">
    <property type="protein sequence ID" value="CAA9523481.1"/>
    <property type="molecule type" value="Genomic_DNA"/>
</dbReference>
<evidence type="ECO:0000313" key="2">
    <source>
        <dbReference type="EMBL" id="CAA9523481.1"/>
    </source>
</evidence>
<gene>
    <name evidence="2" type="ORF">AVDCRST_MAG13-3548</name>
</gene>
<dbReference type="AlphaFoldDB" id="A0A6J4TIM9"/>
<feature type="region of interest" description="Disordered" evidence="1">
    <location>
        <begin position="119"/>
        <end position="149"/>
    </location>
</feature>
<feature type="non-terminal residue" evidence="2">
    <location>
        <position position="165"/>
    </location>
</feature>
<feature type="region of interest" description="Disordered" evidence="1">
    <location>
        <begin position="1"/>
        <end position="26"/>
    </location>
</feature>
<name>A0A6J4TIM9_9ACTN</name>
<protein>
    <submittedName>
        <fullName evidence="2">Uncharacterized protein</fullName>
    </submittedName>
</protein>
<feature type="region of interest" description="Disordered" evidence="1">
    <location>
        <begin position="40"/>
        <end position="90"/>
    </location>
</feature>
<feature type="non-terminal residue" evidence="2">
    <location>
        <position position="1"/>
    </location>
</feature>
<feature type="compositionally biased region" description="Basic and acidic residues" evidence="1">
    <location>
        <begin position="1"/>
        <end position="10"/>
    </location>
</feature>